<protein>
    <recommendedName>
        <fullName evidence="3">Winged helix-turn-helix protein</fullName>
    </recommendedName>
</protein>
<dbReference type="AlphaFoldDB" id="A0A420WV30"/>
<dbReference type="Proteomes" id="UP000281975">
    <property type="component" value="Unassembled WGS sequence"/>
</dbReference>
<dbReference type="InterPro" id="IPR009351">
    <property type="entry name" value="AlkZ-like"/>
</dbReference>
<dbReference type="PANTHER" id="PTHR30528">
    <property type="entry name" value="CYTOPLASMIC PROTEIN"/>
    <property type="match status" value="1"/>
</dbReference>
<evidence type="ECO:0008006" key="3">
    <source>
        <dbReference type="Google" id="ProtNLM"/>
    </source>
</evidence>
<sequence>MTLSLSAHQAIRLALGGQGFRSAGSGQADGRKLLGTVRRLGALQIDSVNVVCRAHYMPLFSRLGDYDRSRLDGFNQGPPSRRRLFEYWGHEASLLPVEDYPLYRWRMQRAEAGGGGLWGRLKRFSREHPDFIEAMLAQIERAGPLAASELAGGGRSQGSWWGWSEGKTALEYLFWSGRILVAHRRNSFERVYDLPERVVGRALVEQAPPAVDDAQRALVERAAGAMGVATRRDLQRYFRLGAGETRARIDELVEQRLLEPVSVEGWSSEAWCHVRARPAPMNGLQTLLAPFDPMMWDRDRAARLFGFHYRIEIYTPAARRRHGYYVLPFMHDGRLVARLDLRADRAQGLLEVIASHPEAGVNIEAVGAALSVELERLARFLGLSGIALRGQSPLDLAIRAGNGHRPVCG</sequence>
<reference evidence="1 2" key="1">
    <citation type="submission" date="2018-10" db="EMBL/GenBank/DDBJ databases">
        <title>Genomic Encyclopedia of Type Strains, Phase IV (KMG-IV): sequencing the most valuable type-strain genomes for metagenomic binning, comparative biology and taxonomic classification.</title>
        <authorList>
            <person name="Goeker M."/>
        </authorList>
    </citation>
    <scope>NUCLEOTIDE SEQUENCE [LARGE SCALE GENOMIC DNA]</scope>
    <source>
        <strain evidence="1 2">DSM 23229</strain>
    </source>
</reference>
<comment type="caution">
    <text evidence="1">The sequence shown here is derived from an EMBL/GenBank/DDBJ whole genome shotgun (WGS) entry which is preliminary data.</text>
</comment>
<name>A0A420WV30_9GAMM</name>
<organism evidence="1 2">
    <name type="scientific">Kushneria sinocarnis</name>
    <dbReference type="NCBI Taxonomy" id="595502"/>
    <lineage>
        <taxon>Bacteria</taxon>
        <taxon>Pseudomonadati</taxon>
        <taxon>Pseudomonadota</taxon>
        <taxon>Gammaproteobacteria</taxon>
        <taxon>Oceanospirillales</taxon>
        <taxon>Halomonadaceae</taxon>
        <taxon>Kushneria</taxon>
    </lineage>
</organism>
<accession>A0A420WV30</accession>
<gene>
    <name evidence="1" type="ORF">C7446_2145</name>
</gene>
<dbReference type="PANTHER" id="PTHR30528:SF0">
    <property type="entry name" value="CYTOPLASMIC PROTEIN"/>
    <property type="match status" value="1"/>
</dbReference>
<evidence type="ECO:0000313" key="2">
    <source>
        <dbReference type="Proteomes" id="UP000281975"/>
    </source>
</evidence>
<keyword evidence="2" id="KW-1185">Reference proteome</keyword>
<evidence type="ECO:0000313" key="1">
    <source>
        <dbReference type="EMBL" id="RKR02431.1"/>
    </source>
</evidence>
<dbReference type="OrthoDB" id="9787207at2"/>
<proteinExistence type="predicted"/>
<dbReference type="Pfam" id="PF06224">
    <property type="entry name" value="AlkZ-like"/>
    <property type="match status" value="1"/>
</dbReference>
<dbReference type="RefSeq" id="WP_121173088.1">
    <property type="nucleotide sequence ID" value="NZ_RBIN01000006.1"/>
</dbReference>
<dbReference type="EMBL" id="RBIN01000006">
    <property type="protein sequence ID" value="RKR02431.1"/>
    <property type="molecule type" value="Genomic_DNA"/>
</dbReference>